<dbReference type="InterPro" id="IPR013538">
    <property type="entry name" value="ASHA1/2-like_C"/>
</dbReference>
<dbReference type="eggNOG" id="COG3832">
    <property type="taxonomic scope" value="Bacteria"/>
</dbReference>
<dbReference type="CDD" id="cd08895">
    <property type="entry name" value="SRPBCC_CalC_Aha1-like_2"/>
    <property type="match status" value="1"/>
</dbReference>
<evidence type="ECO:0000313" key="4">
    <source>
        <dbReference type="Proteomes" id="UP000002931"/>
    </source>
</evidence>
<feature type="domain" description="Activator of Hsp90 ATPase homologue 1/2-like C-terminal" evidence="2">
    <location>
        <begin position="16"/>
        <end position="152"/>
    </location>
</feature>
<evidence type="ECO:0000313" key="3">
    <source>
        <dbReference type="EMBL" id="EAQ14616.1"/>
    </source>
</evidence>
<dbReference type="Pfam" id="PF08327">
    <property type="entry name" value="AHSA1"/>
    <property type="match status" value="1"/>
</dbReference>
<name>A3V9M5_9RHOB</name>
<dbReference type="InterPro" id="IPR023393">
    <property type="entry name" value="START-like_dom_sf"/>
</dbReference>
<dbReference type="EMBL" id="AAMT01000001">
    <property type="protein sequence ID" value="EAQ14616.1"/>
    <property type="molecule type" value="Genomic_DNA"/>
</dbReference>
<gene>
    <name evidence="3" type="ORF">RB2654_18573</name>
</gene>
<keyword evidence="4" id="KW-1185">Reference proteome</keyword>
<sequence length="154" mass="16473">MIDGGRTDRAERFIATSPEEVWAAQTDPDRLVRWLPPDDATMEVLAFDPTPGGAYRLRLTFTETGVGKTQADTDEVHGRFVALDEPTRIVQEVDFVSTDDAYAGTMCMTWDHIAAAGGTKVSVTAKNVPPGIDRAVHEAALASSLAKLAAEVGG</sequence>
<comment type="similarity">
    <text evidence="1">Belongs to the AHA1 family.</text>
</comment>
<dbReference type="Proteomes" id="UP000002931">
    <property type="component" value="Unassembled WGS sequence"/>
</dbReference>
<dbReference type="Gene3D" id="3.30.530.20">
    <property type="match status" value="1"/>
</dbReference>
<evidence type="ECO:0000256" key="1">
    <source>
        <dbReference type="ARBA" id="ARBA00006817"/>
    </source>
</evidence>
<proteinExistence type="inferred from homology"/>
<dbReference type="AlphaFoldDB" id="A3V9M5"/>
<evidence type="ECO:0000259" key="2">
    <source>
        <dbReference type="Pfam" id="PF08327"/>
    </source>
</evidence>
<dbReference type="RefSeq" id="WP_008334347.1">
    <property type="nucleotide sequence ID" value="NZ_CH902578.1"/>
</dbReference>
<organism evidence="3 4">
    <name type="scientific">Maritimibacter alkaliphilus HTCC2654</name>
    <dbReference type="NCBI Taxonomy" id="314271"/>
    <lineage>
        <taxon>Bacteria</taxon>
        <taxon>Pseudomonadati</taxon>
        <taxon>Pseudomonadota</taxon>
        <taxon>Alphaproteobacteria</taxon>
        <taxon>Rhodobacterales</taxon>
        <taxon>Roseobacteraceae</taxon>
        <taxon>Maritimibacter</taxon>
    </lineage>
</organism>
<protein>
    <recommendedName>
        <fullName evidence="2">Activator of Hsp90 ATPase homologue 1/2-like C-terminal domain-containing protein</fullName>
    </recommendedName>
</protein>
<reference evidence="3 4" key="1">
    <citation type="journal article" date="2010" name="J. Bacteriol.">
        <title>Genome sequences of Pelagibaca bermudensis HTCC2601T and Maritimibacter alkaliphilus HTCC2654T, the type strains of two marine Roseobacter genera.</title>
        <authorList>
            <person name="Thrash J.C."/>
            <person name="Cho J.C."/>
            <person name="Ferriera S."/>
            <person name="Johnson J."/>
            <person name="Vergin K.L."/>
            <person name="Giovannoni S.J."/>
        </authorList>
    </citation>
    <scope>NUCLEOTIDE SEQUENCE [LARGE SCALE GENOMIC DNA]</scope>
    <source>
        <strain evidence="3 4">HTCC2654</strain>
    </source>
</reference>
<accession>A3V9M5</accession>
<dbReference type="STRING" id="314271.RB2654_18573"/>
<comment type="caution">
    <text evidence="3">The sequence shown here is derived from an EMBL/GenBank/DDBJ whole genome shotgun (WGS) entry which is preliminary data.</text>
</comment>
<dbReference type="HOGENOM" id="CLU_108923_8_1_5"/>
<dbReference type="SUPFAM" id="SSF55961">
    <property type="entry name" value="Bet v1-like"/>
    <property type="match status" value="1"/>
</dbReference>